<evidence type="ECO:0000313" key="3">
    <source>
        <dbReference type="Proteomes" id="UP000032679"/>
    </source>
</evidence>
<organism evidence="2 3">
    <name type="scientific">Tanticharoenia sakaeratensis NBRC 103193</name>
    <dbReference type="NCBI Taxonomy" id="1231623"/>
    <lineage>
        <taxon>Bacteria</taxon>
        <taxon>Pseudomonadati</taxon>
        <taxon>Pseudomonadota</taxon>
        <taxon>Alphaproteobacteria</taxon>
        <taxon>Acetobacterales</taxon>
        <taxon>Acetobacteraceae</taxon>
        <taxon>Tanticharoenia</taxon>
    </lineage>
</organism>
<dbReference type="Proteomes" id="UP000032679">
    <property type="component" value="Unassembled WGS sequence"/>
</dbReference>
<comment type="caution">
    <text evidence="2">The sequence shown here is derived from an EMBL/GenBank/DDBJ whole genome shotgun (WGS) entry which is preliminary data.</text>
</comment>
<evidence type="ECO:0000256" key="1">
    <source>
        <dbReference type="SAM" id="MobiDB-lite"/>
    </source>
</evidence>
<gene>
    <name evidence="2" type="ORF">Tasa_048_160</name>
</gene>
<proteinExistence type="predicted"/>
<evidence type="ECO:0000313" key="2">
    <source>
        <dbReference type="EMBL" id="GAN55535.1"/>
    </source>
</evidence>
<feature type="region of interest" description="Disordered" evidence="1">
    <location>
        <begin position="163"/>
        <end position="193"/>
    </location>
</feature>
<accession>A0A0D6MQ68</accession>
<feature type="compositionally biased region" description="Basic residues" evidence="1">
    <location>
        <begin position="180"/>
        <end position="193"/>
    </location>
</feature>
<evidence type="ECO:0008006" key="4">
    <source>
        <dbReference type="Google" id="ProtNLM"/>
    </source>
</evidence>
<dbReference type="AlphaFoldDB" id="A0A0D6MQ68"/>
<feature type="compositionally biased region" description="Low complexity" evidence="1">
    <location>
        <begin position="164"/>
        <end position="179"/>
    </location>
</feature>
<sequence>MRLQAPALILSRGTTRALTGVFAASLLAGCMQKPIIRHVAPPNPFGNTKVSAVCHTSPVTTGAQGIMQVAMTVRSDNGTCALAVQQPGGGNYTTFGVDPAPDHGKAFLYNYDGHTYVTYTPRMAYAGPDAFTAILIEGEGKPRLRLHVAATVDATGVVLPPPSAVAAPAPAAKSSAKSTTKSRTRRRHTTAAH</sequence>
<dbReference type="PROSITE" id="PS51257">
    <property type="entry name" value="PROKAR_LIPOPROTEIN"/>
    <property type="match status" value="1"/>
</dbReference>
<keyword evidence="3" id="KW-1185">Reference proteome</keyword>
<dbReference type="EMBL" id="BALE01000048">
    <property type="protein sequence ID" value="GAN55535.1"/>
    <property type="molecule type" value="Genomic_DNA"/>
</dbReference>
<reference evidence="2 3" key="1">
    <citation type="submission" date="2012-10" db="EMBL/GenBank/DDBJ databases">
        <title>Genome sequencing of Tanticharoenia sakaeratensis NBRC 103193.</title>
        <authorList>
            <person name="Azuma Y."/>
            <person name="Hadano H."/>
            <person name="Hirakawa H."/>
            <person name="Matsushita K."/>
        </authorList>
    </citation>
    <scope>NUCLEOTIDE SEQUENCE [LARGE SCALE GENOMIC DNA]</scope>
    <source>
        <strain evidence="2 3">NBRC 103193</strain>
    </source>
</reference>
<dbReference type="RefSeq" id="WP_048850863.1">
    <property type="nucleotide sequence ID" value="NZ_BALE01000048.1"/>
</dbReference>
<name>A0A0D6MQ68_9PROT</name>
<protein>
    <recommendedName>
        <fullName evidence="4">Lipoprotein</fullName>
    </recommendedName>
</protein>